<feature type="transmembrane region" description="Helical" evidence="1">
    <location>
        <begin position="54"/>
        <end position="74"/>
    </location>
</feature>
<feature type="transmembrane region" description="Helical" evidence="1">
    <location>
        <begin position="123"/>
        <end position="142"/>
    </location>
</feature>
<organism evidence="2 3">
    <name type="scientific">Kribbella italica</name>
    <dbReference type="NCBI Taxonomy" id="1540520"/>
    <lineage>
        <taxon>Bacteria</taxon>
        <taxon>Bacillati</taxon>
        <taxon>Actinomycetota</taxon>
        <taxon>Actinomycetes</taxon>
        <taxon>Propionibacteriales</taxon>
        <taxon>Kribbellaceae</taxon>
        <taxon>Kribbella</taxon>
    </lineage>
</organism>
<dbReference type="RefSeq" id="WP_184797774.1">
    <property type="nucleotide sequence ID" value="NZ_JACHMY010000001.1"/>
</dbReference>
<comment type="caution">
    <text evidence="2">The sequence shown here is derived from an EMBL/GenBank/DDBJ whole genome shotgun (WGS) entry which is preliminary data.</text>
</comment>
<dbReference type="AlphaFoldDB" id="A0A7W9J9G5"/>
<keyword evidence="1" id="KW-1133">Transmembrane helix</keyword>
<gene>
    <name evidence="2" type="ORF">HDA39_004359</name>
</gene>
<reference evidence="2 3" key="1">
    <citation type="submission" date="2020-08" db="EMBL/GenBank/DDBJ databases">
        <title>Sequencing the genomes of 1000 actinobacteria strains.</title>
        <authorList>
            <person name="Klenk H.-P."/>
        </authorList>
    </citation>
    <scope>NUCLEOTIDE SEQUENCE [LARGE SCALE GENOMIC DNA]</scope>
    <source>
        <strain evidence="2 3">DSM 28967</strain>
    </source>
</reference>
<evidence type="ECO:0000256" key="1">
    <source>
        <dbReference type="SAM" id="Phobius"/>
    </source>
</evidence>
<keyword evidence="1" id="KW-0812">Transmembrane</keyword>
<keyword evidence="3" id="KW-1185">Reference proteome</keyword>
<sequence>MESDAQEQLRLIERAEAAPYVDYPKTPWWYPVVIGLWAAAMIGTFVWWRENAPLFTSVLVGLLLLEAAFITWMQRRHGAMPMPGRGRPPAEIGGIWRRYFAGLAVIAVAVGLVWWLVGVPAAAGTAFVLVTGGLVVYERAYAVAAAAKVKERLA</sequence>
<keyword evidence="1" id="KW-0472">Membrane</keyword>
<dbReference type="EMBL" id="JACHMY010000001">
    <property type="protein sequence ID" value="MBB5837625.1"/>
    <property type="molecule type" value="Genomic_DNA"/>
</dbReference>
<accession>A0A7W9J9G5</accession>
<proteinExistence type="predicted"/>
<evidence type="ECO:0000313" key="3">
    <source>
        <dbReference type="Proteomes" id="UP000549971"/>
    </source>
</evidence>
<protein>
    <recommendedName>
        <fullName evidence="4">Transmembrane protein</fullName>
    </recommendedName>
</protein>
<evidence type="ECO:0000313" key="2">
    <source>
        <dbReference type="EMBL" id="MBB5837625.1"/>
    </source>
</evidence>
<feature type="transmembrane region" description="Helical" evidence="1">
    <location>
        <begin position="95"/>
        <end position="117"/>
    </location>
</feature>
<name>A0A7W9J9G5_9ACTN</name>
<evidence type="ECO:0008006" key="4">
    <source>
        <dbReference type="Google" id="ProtNLM"/>
    </source>
</evidence>
<dbReference type="Proteomes" id="UP000549971">
    <property type="component" value="Unassembled WGS sequence"/>
</dbReference>
<feature type="transmembrane region" description="Helical" evidence="1">
    <location>
        <begin position="28"/>
        <end position="48"/>
    </location>
</feature>